<accession>A4BJM2</accession>
<evidence type="ECO:0000256" key="1">
    <source>
        <dbReference type="SAM" id="MobiDB-lite"/>
    </source>
</evidence>
<sequence>MNTINTQTVPYQQPLSSESAGNAVSEASAASTSETQTNSAESGSTVQVSSRAQAIQKLNEEFFSGGTRGFSITPAFIDRLQEYGLISNDEASALSSGTSAAATKDEPKALAMLSDQVTSLIDRLIEDDEDNALIEPLQNARDALDNIESLFSQGSEADFNSLKQALLVPQSTEAMEALSEAEVKTLNQLTMSLTIAQKLSSGSGNSGVIGEYLSNLS</sequence>
<dbReference type="EMBL" id="AAOE01000035">
    <property type="protein sequence ID" value="EAR07662.1"/>
    <property type="molecule type" value="Genomic_DNA"/>
</dbReference>
<protein>
    <submittedName>
        <fullName evidence="2">Uncharacterized protein</fullName>
    </submittedName>
</protein>
<dbReference type="RefSeq" id="WP_008048590.1">
    <property type="nucleotide sequence ID" value="NZ_CH724155.1"/>
</dbReference>
<evidence type="ECO:0000313" key="2">
    <source>
        <dbReference type="EMBL" id="EAR07662.1"/>
    </source>
</evidence>
<feature type="region of interest" description="Disordered" evidence="1">
    <location>
        <begin position="1"/>
        <end position="47"/>
    </location>
</feature>
<keyword evidence="3" id="KW-1185">Reference proteome</keyword>
<gene>
    <name evidence="2" type="ORF">MED297_06469</name>
</gene>
<reference evidence="2 3" key="1">
    <citation type="submission" date="2006-02" db="EMBL/GenBank/DDBJ databases">
        <authorList>
            <person name="Pinhassi J."/>
            <person name="Pedros-Alio C."/>
            <person name="Ferriera S."/>
            <person name="Johnson J."/>
            <person name="Kravitz S."/>
            <person name="Halpern A."/>
            <person name="Remington K."/>
            <person name="Beeson K."/>
            <person name="Tran B."/>
            <person name="Rogers Y.-H."/>
            <person name="Friedman R."/>
            <person name="Venter J.C."/>
        </authorList>
    </citation>
    <scope>NUCLEOTIDE SEQUENCE [LARGE SCALE GENOMIC DNA]</scope>
    <source>
        <strain evidence="2 3">MED297</strain>
    </source>
</reference>
<proteinExistence type="predicted"/>
<feature type="compositionally biased region" description="Low complexity" evidence="1">
    <location>
        <begin position="23"/>
        <end position="42"/>
    </location>
</feature>
<dbReference type="OrthoDB" id="6120476at2"/>
<comment type="caution">
    <text evidence="2">The sequence shown here is derived from an EMBL/GenBank/DDBJ whole genome shotgun (WGS) entry which is preliminary data.</text>
</comment>
<evidence type="ECO:0000313" key="3">
    <source>
        <dbReference type="Proteomes" id="UP000005953"/>
    </source>
</evidence>
<organism evidence="2 3">
    <name type="scientific">Reinekea blandensis MED297</name>
    <dbReference type="NCBI Taxonomy" id="314283"/>
    <lineage>
        <taxon>Bacteria</taxon>
        <taxon>Pseudomonadati</taxon>
        <taxon>Pseudomonadota</taxon>
        <taxon>Gammaproteobacteria</taxon>
        <taxon>Oceanospirillales</taxon>
        <taxon>Saccharospirillaceae</taxon>
        <taxon>Reinekea</taxon>
    </lineage>
</organism>
<name>A4BJM2_9GAMM</name>
<dbReference type="Proteomes" id="UP000005953">
    <property type="component" value="Unassembled WGS sequence"/>
</dbReference>
<feature type="compositionally biased region" description="Polar residues" evidence="1">
    <location>
        <begin position="1"/>
        <end position="22"/>
    </location>
</feature>
<dbReference type="AlphaFoldDB" id="A4BJM2"/>
<dbReference type="HOGENOM" id="CLU_1203461_0_0_6"/>